<feature type="region of interest" description="Disordered" evidence="1">
    <location>
        <begin position="443"/>
        <end position="467"/>
    </location>
</feature>
<reference evidence="2 3" key="1">
    <citation type="journal article" date="2024" name="Commun. Biol.">
        <title>Comparative genomic analysis of thermophilic fungi reveals convergent evolutionary adaptations and gene losses.</title>
        <authorList>
            <person name="Steindorff A.S."/>
            <person name="Aguilar-Pontes M.V."/>
            <person name="Robinson A.J."/>
            <person name="Andreopoulos B."/>
            <person name="LaButti K."/>
            <person name="Kuo A."/>
            <person name="Mondo S."/>
            <person name="Riley R."/>
            <person name="Otillar R."/>
            <person name="Haridas S."/>
            <person name="Lipzen A."/>
            <person name="Grimwood J."/>
            <person name="Schmutz J."/>
            <person name="Clum A."/>
            <person name="Reid I.D."/>
            <person name="Moisan M.C."/>
            <person name="Butler G."/>
            <person name="Nguyen T.T.M."/>
            <person name="Dewar K."/>
            <person name="Conant G."/>
            <person name="Drula E."/>
            <person name="Henrissat B."/>
            <person name="Hansel C."/>
            <person name="Singer S."/>
            <person name="Hutchinson M.I."/>
            <person name="de Vries R.P."/>
            <person name="Natvig D.O."/>
            <person name="Powell A.J."/>
            <person name="Tsang A."/>
            <person name="Grigoriev I.V."/>
        </authorList>
    </citation>
    <scope>NUCLEOTIDE SEQUENCE [LARGE SCALE GENOMIC DNA]</scope>
    <source>
        <strain evidence="2 3">CBS 494.80</strain>
    </source>
</reference>
<dbReference type="EMBL" id="JAZHXI010000003">
    <property type="protein sequence ID" value="KAL2073606.1"/>
    <property type="molecule type" value="Genomic_DNA"/>
</dbReference>
<organism evidence="2 3">
    <name type="scientific">Oculimacula yallundae</name>
    <dbReference type="NCBI Taxonomy" id="86028"/>
    <lineage>
        <taxon>Eukaryota</taxon>
        <taxon>Fungi</taxon>
        <taxon>Dikarya</taxon>
        <taxon>Ascomycota</taxon>
        <taxon>Pezizomycotina</taxon>
        <taxon>Leotiomycetes</taxon>
        <taxon>Helotiales</taxon>
        <taxon>Ploettnerulaceae</taxon>
        <taxon>Oculimacula</taxon>
    </lineage>
</organism>
<feature type="compositionally biased region" description="Polar residues" evidence="1">
    <location>
        <begin position="594"/>
        <end position="605"/>
    </location>
</feature>
<feature type="region of interest" description="Disordered" evidence="1">
    <location>
        <begin position="553"/>
        <end position="605"/>
    </location>
</feature>
<feature type="compositionally biased region" description="Basic and acidic residues" evidence="1">
    <location>
        <begin position="575"/>
        <end position="584"/>
    </location>
</feature>
<evidence type="ECO:0000256" key="1">
    <source>
        <dbReference type="SAM" id="MobiDB-lite"/>
    </source>
</evidence>
<name>A0ABR4CWQ7_9HELO</name>
<gene>
    <name evidence="2" type="ORF">VTL71DRAFT_10932</name>
</gene>
<evidence type="ECO:0008006" key="4">
    <source>
        <dbReference type="Google" id="ProtNLM"/>
    </source>
</evidence>
<keyword evidence="3" id="KW-1185">Reference proteome</keyword>
<feature type="region of interest" description="Disordered" evidence="1">
    <location>
        <begin position="239"/>
        <end position="276"/>
    </location>
</feature>
<evidence type="ECO:0000313" key="3">
    <source>
        <dbReference type="Proteomes" id="UP001595075"/>
    </source>
</evidence>
<feature type="region of interest" description="Disordered" evidence="1">
    <location>
        <begin position="506"/>
        <end position="525"/>
    </location>
</feature>
<protein>
    <recommendedName>
        <fullName evidence="4">Fungal N-terminal domain-containing protein</fullName>
    </recommendedName>
</protein>
<accession>A0ABR4CWQ7</accession>
<sequence length="738" mass="82428">MSFGFSIGDLILLTDIARQTLDNARKACGAHDGLTREVNSLLIVLRRLQVEISKPDSILNNTSDNRRNELGTIARDCRRVLNVLSRVLEKYNALSDEKRSVTKLWKQVRFGNGEMQDVAKMRSAVATYTQVITMFLNLLAMGELGEIGRYMESHGEELRDIKQSLHWVVATAQVRSGEEKSVLTTYTEDDKGVWREFRRELIREGFSSETLRKYKKTIQSYVLELGKRGALDELEASVDLSNTSGPDDNTVPASSSGLSDVPRDKGAPSTDVTMPEDDCCIEAEEPYATEGHTKDYHESHATDFSAEDSQGTSMAIQTDEIENVPDIKKRFFQSTVDSEQDADFLPGAHPNSFTEESERLELDCSSQTAAQSAATSLRQAPTRLSAREHPMHSVEILVADHAKLPPSRIEYGNHVESAPLAVLAGHIRCVVENNCAVPIIRGMHDKPTSGAQKRAREGSSQDDSDRDLSIMISCASDEDVQEHSNMTLKWTDHMEFAQLYMQETRKKAKARTRSPSPSRTSHIEDDYDMYPTWDHLKQTTISRPRKLSEMTADCGRSSSVDKDCGNANPPFITRRSYENNKTTDTELEVETQDADNASSSSESFGENWCSSQFPAEWLQRRSGMAHLLRHNEGLAFRKGQTPASLSALPASLTAFTMPNNFSQEGLCQPLHSTSEPPYCGVVMPALPRLWTGLKLDTETPNVNRTILREKDYEFLIFKQDSDFANNIAYQDAGANAKP</sequence>
<dbReference type="Proteomes" id="UP001595075">
    <property type="component" value="Unassembled WGS sequence"/>
</dbReference>
<proteinExistence type="predicted"/>
<comment type="caution">
    <text evidence="2">The sequence shown here is derived from an EMBL/GenBank/DDBJ whole genome shotgun (WGS) entry which is preliminary data.</text>
</comment>
<feature type="compositionally biased region" description="Polar residues" evidence="1">
    <location>
        <begin position="239"/>
        <end position="258"/>
    </location>
</feature>
<evidence type="ECO:0000313" key="2">
    <source>
        <dbReference type="EMBL" id="KAL2073606.1"/>
    </source>
</evidence>